<keyword evidence="2" id="KW-1185">Reference proteome</keyword>
<name>A0A2W1LFZ7_9BACL</name>
<evidence type="ECO:0000313" key="2">
    <source>
        <dbReference type="Proteomes" id="UP000249522"/>
    </source>
</evidence>
<reference evidence="1 2" key="1">
    <citation type="submission" date="2018-06" db="EMBL/GenBank/DDBJ databases">
        <title>Paenibacillus imtechensis sp. nov.</title>
        <authorList>
            <person name="Pinnaka A.K."/>
            <person name="Singh H."/>
            <person name="Kaur M."/>
        </authorList>
    </citation>
    <scope>NUCLEOTIDE SEQUENCE [LARGE SCALE GENOMIC DNA]</scope>
    <source>
        <strain evidence="1 2">SMB1</strain>
    </source>
</reference>
<gene>
    <name evidence="1" type="ORF">DNH61_04860</name>
</gene>
<sequence>MLEPYVHRKNSEERDKWYSSIESEDVINEMLLTPHSSCGPLSRPSVCLRIFEEEESGGQF</sequence>
<protein>
    <submittedName>
        <fullName evidence="1">Uncharacterized protein</fullName>
    </submittedName>
</protein>
<comment type="caution">
    <text evidence="1">The sequence shown here is derived from an EMBL/GenBank/DDBJ whole genome shotgun (WGS) entry which is preliminary data.</text>
</comment>
<organism evidence="1 2">
    <name type="scientific">Paenibacillus sambharensis</name>
    <dbReference type="NCBI Taxonomy" id="1803190"/>
    <lineage>
        <taxon>Bacteria</taxon>
        <taxon>Bacillati</taxon>
        <taxon>Bacillota</taxon>
        <taxon>Bacilli</taxon>
        <taxon>Bacillales</taxon>
        <taxon>Paenibacillaceae</taxon>
        <taxon>Paenibacillus</taxon>
    </lineage>
</organism>
<dbReference type="Proteomes" id="UP000249522">
    <property type="component" value="Unassembled WGS sequence"/>
</dbReference>
<accession>A0A2W1LFZ7</accession>
<dbReference type="AlphaFoldDB" id="A0A2W1LFZ7"/>
<proteinExistence type="predicted"/>
<dbReference type="EMBL" id="QKRB01000034">
    <property type="protein sequence ID" value="PZD96980.1"/>
    <property type="molecule type" value="Genomic_DNA"/>
</dbReference>
<evidence type="ECO:0000313" key="1">
    <source>
        <dbReference type="EMBL" id="PZD96980.1"/>
    </source>
</evidence>